<organism evidence="1 2">
    <name type="scientific">Cichlidogyrus casuarinus</name>
    <dbReference type="NCBI Taxonomy" id="1844966"/>
    <lineage>
        <taxon>Eukaryota</taxon>
        <taxon>Metazoa</taxon>
        <taxon>Spiralia</taxon>
        <taxon>Lophotrochozoa</taxon>
        <taxon>Platyhelminthes</taxon>
        <taxon>Monogenea</taxon>
        <taxon>Monopisthocotylea</taxon>
        <taxon>Dactylogyridea</taxon>
        <taxon>Ancyrocephalidae</taxon>
        <taxon>Cichlidogyrus</taxon>
    </lineage>
</organism>
<protein>
    <submittedName>
        <fullName evidence="1">Armadillo repeat-containing protein 1</fullName>
    </submittedName>
</protein>
<evidence type="ECO:0000313" key="2">
    <source>
        <dbReference type="Proteomes" id="UP001626550"/>
    </source>
</evidence>
<comment type="caution">
    <text evidence="1">The sequence shown here is derived from an EMBL/GenBank/DDBJ whole genome shotgun (WGS) entry which is preliminary data.</text>
</comment>
<proteinExistence type="predicted"/>
<dbReference type="AlphaFoldDB" id="A0ABD2PKI3"/>
<accession>A0ABD2PKI3</accession>
<reference evidence="1 2" key="1">
    <citation type="submission" date="2024-11" db="EMBL/GenBank/DDBJ databases">
        <title>Adaptive evolution of stress response genes in parasites aligns with host niche diversity.</title>
        <authorList>
            <person name="Hahn C."/>
            <person name="Resl P."/>
        </authorList>
    </citation>
    <scope>NUCLEOTIDE SEQUENCE [LARGE SCALE GENOMIC DNA]</scope>
    <source>
        <strain evidence="1">EGGRZ-B1_66</strain>
        <tissue evidence="1">Body</tissue>
    </source>
</reference>
<name>A0ABD2PKI3_9PLAT</name>
<sequence>MVVQYDPNLSKETIEARLKNIRGTVSWTFIPERNRAVVWVTRKVNSASIVQALSAAESSEAKIVKNFNKTMGSRRSNRSCRSTATTSIKPLPSYLEEDADLFNVDEVKGLPIAKGSLVRGAQQGGGSGVVSWLTTILERKLYW</sequence>
<gene>
    <name evidence="1" type="primary">ARMC1</name>
    <name evidence="1" type="ORF">Ciccas_013475</name>
</gene>
<keyword evidence="2" id="KW-1185">Reference proteome</keyword>
<dbReference type="EMBL" id="JBJKFK010006062">
    <property type="protein sequence ID" value="KAL3308000.1"/>
    <property type="molecule type" value="Genomic_DNA"/>
</dbReference>
<dbReference type="Proteomes" id="UP001626550">
    <property type="component" value="Unassembled WGS sequence"/>
</dbReference>
<evidence type="ECO:0000313" key="1">
    <source>
        <dbReference type="EMBL" id="KAL3308000.1"/>
    </source>
</evidence>